<dbReference type="SUPFAM" id="SSF52540">
    <property type="entry name" value="P-loop containing nucleoside triphosphate hydrolases"/>
    <property type="match status" value="1"/>
</dbReference>
<dbReference type="Proteomes" id="UP000539313">
    <property type="component" value="Unassembled WGS sequence"/>
</dbReference>
<proteinExistence type="predicted"/>
<name>A0A7W3N1Y5_9ACTN</name>
<organism evidence="2 3">
    <name type="scientific">Thermomonospora cellulosilytica</name>
    <dbReference type="NCBI Taxonomy" id="1411118"/>
    <lineage>
        <taxon>Bacteria</taxon>
        <taxon>Bacillati</taxon>
        <taxon>Actinomycetota</taxon>
        <taxon>Actinomycetes</taxon>
        <taxon>Streptosporangiales</taxon>
        <taxon>Thermomonosporaceae</taxon>
        <taxon>Thermomonospora</taxon>
    </lineage>
</organism>
<protein>
    <submittedName>
        <fullName evidence="2">Exodeoxyribonuclease V alpha subunit</fullName>
        <ecNumber evidence="2">3.1.11.5</ecNumber>
    </submittedName>
</protein>
<dbReference type="RefSeq" id="WP_281402063.1">
    <property type="nucleotide sequence ID" value="NZ_JACJII010000001.1"/>
</dbReference>
<keyword evidence="2" id="KW-0378">Hydrolase</keyword>
<dbReference type="InterPro" id="IPR029493">
    <property type="entry name" value="RecD2-like_HHH"/>
</dbReference>
<dbReference type="InterPro" id="IPR027417">
    <property type="entry name" value="P-loop_NTPase"/>
</dbReference>
<comment type="caution">
    <text evidence="2">The sequence shown here is derived from an EMBL/GenBank/DDBJ whole genome shotgun (WGS) entry which is preliminary data.</text>
</comment>
<dbReference type="EMBL" id="JACJII010000001">
    <property type="protein sequence ID" value="MBA9006070.1"/>
    <property type="molecule type" value="Genomic_DNA"/>
</dbReference>
<dbReference type="EC" id="3.1.11.5" evidence="2"/>
<dbReference type="Pfam" id="PF14490">
    <property type="entry name" value="HHH_RecD2"/>
    <property type="match status" value="1"/>
</dbReference>
<gene>
    <name evidence="2" type="ORF">HNR21_004952</name>
</gene>
<dbReference type="Gene3D" id="1.10.10.2220">
    <property type="match status" value="1"/>
</dbReference>
<dbReference type="Pfam" id="PF13604">
    <property type="entry name" value="AAA_30"/>
    <property type="match status" value="1"/>
</dbReference>
<keyword evidence="3" id="KW-1185">Reference proteome</keyword>
<feature type="domain" description="ATP-dependent RecD2 DNA helicase-like helix-hairpin-helix" evidence="1">
    <location>
        <begin position="12"/>
        <end position="97"/>
    </location>
</feature>
<dbReference type="GO" id="GO:0008854">
    <property type="term" value="F:exodeoxyribonuclease V activity"/>
    <property type="evidence" value="ECO:0007669"/>
    <property type="project" value="UniProtKB-EC"/>
</dbReference>
<reference evidence="2 3" key="1">
    <citation type="submission" date="2020-08" db="EMBL/GenBank/DDBJ databases">
        <title>Sequencing the genomes of 1000 actinobacteria strains.</title>
        <authorList>
            <person name="Klenk H.-P."/>
        </authorList>
    </citation>
    <scope>NUCLEOTIDE SEQUENCE [LARGE SCALE GENOMIC DNA]</scope>
    <source>
        <strain evidence="2 3">DSM 45823</strain>
    </source>
</reference>
<evidence type="ECO:0000259" key="1">
    <source>
        <dbReference type="Pfam" id="PF14490"/>
    </source>
</evidence>
<dbReference type="Gene3D" id="2.30.30.940">
    <property type="match status" value="1"/>
</dbReference>
<accession>A0A7W3N1Y5</accession>
<evidence type="ECO:0000313" key="2">
    <source>
        <dbReference type="EMBL" id="MBA9006070.1"/>
    </source>
</evidence>
<dbReference type="AlphaFoldDB" id="A0A7W3N1Y5"/>
<sequence length="574" mass="58724">MSEPVLDPALAELFATAGVPEGYARRAADRLGARAAELLREDPWRLLRVPGVRPEQADHFARRVLERLGEQPRPDDPRRGRALVVHVLTEAARRGHTAMTPQAVRSALGALRVPDPDRAIEAALDEAEVVPLLEEPDLDALEEDEDLPEPEESLGLARYALAEEAAAEGLRRLTATAGPLLPDETVRSLRSGLPEDRALAVTAAARTGVSVLHGAPGDVERTAVLIARAFAGQGVDVAVASATMTAARYLGGGTGLYGLLEAACPPGAPGGAVAFGRGEQRPLEAGLVVVPDAQALDVETAAALVEACADGTHLVLGGDPAALPSVGPGRVLADLAGSETVPVIDLEPEGGPLAEFAAAARRGELATVDAPGREVVVVPAGSEQEAVHRAVQLVTDSIPRALGIPVEDVQVVTPLAGGQAGAAALNAALKERLNPGPGVCGGFDPGDRVIVAVPVEGVAAGEIGTVVDASPAGLRVAFAAGAEPVAIPAAALPRLRHGWAAVPGLARAARPPAVVAVLPQEAAGSLSRPLAVTAFGLARRHLSVVHNAGAALARAVREQTGAPRETRLARLLRQ</sequence>
<dbReference type="Gene3D" id="3.40.50.300">
    <property type="entry name" value="P-loop containing nucleotide triphosphate hydrolases"/>
    <property type="match status" value="2"/>
</dbReference>
<evidence type="ECO:0000313" key="3">
    <source>
        <dbReference type="Proteomes" id="UP000539313"/>
    </source>
</evidence>